<reference evidence="2 3" key="1">
    <citation type="submission" date="2021-06" db="EMBL/GenBank/DDBJ databases">
        <title>Genome-based taxonomic framework of Microbacterium strains isolated from marine environment, the description of four new species and reclassification of four preexisting species.</title>
        <authorList>
            <person name="Lee S.D."/>
            <person name="Kim S.-M."/>
            <person name="Byeon Y.-S."/>
            <person name="Yang H.L."/>
            <person name="Kim I.S."/>
        </authorList>
    </citation>
    <scope>NUCLEOTIDE SEQUENCE [LARGE SCALE GENOMIC DNA]</scope>
    <source>
        <strain evidence="2 3">SSW1-49</strain>
    </source>
</reference>
<dbReference type="RefSeq" id="WP_247628762.1">
    <property type="nucleotide sequence ID" value="NZ_JAHWXN010000001.1"/>
</dbReference>
<proteinExistence type="predicted"/>
<sequence>MQGADGIEEESYLSWHSVAVATLHRMKQAARAGDAAEAWRLFKEPTTGFFPRSQSRQGQAGCEFAGHAL</sequence>
<gene>
    <name evidence="2" type="ORF">KZC51_04215</name>
</gene>
<accession>A0ABT0FB98</accession>
<name>A0ABT0FB98_9MICO</name>
<evidence type="ECO:0000313" key="2">
    <source>
        <dbReference type="EMBL" id="MCK2035334.1"/>
    </source>
</evidence>
<protein>
    <submittedName>
        <fullName evidence="2">Uncharacterized protein</fullName>
    </submittedName>
</protein>
<organism evidence="2 3">
    <name type="scientific">Microbacterium croceum</name>
    <dbReference type="NCBI Taxonomy" id="2851645"/>
    <lineage>
        <taxon>Bacteria</taxon>
        <taxon>Bacillati</taxon>
        <taxon>Actinomycetota</taxon>
        <taxon>Actinomycetes</taxon>
        <taxon>Micrococcales</taxon>
        <taxon>Microbacteriaceae</taxon>
        <taxon>Microbacterium</taxon>
    </lineage>
</organism>
<evidence type="ECO:0000313" key="3">
    <source>
        <dbReference type="Proteomes" id="UP001300096"/>
    </source>
</evidence>
<evidence type="ECO:0000256" key="1">
    <source>
        <dbReference type="SAM" id="MobiDB-lite"/>
    </source>
</evidence>
<keyword evidence="3" id="KW-1185">Reference proteome</keyword>
<dbReference type="Proteomes" id="UP001300096">
    <property type="component" value="Unassembled WGS sequence"/>
</dbReference>
<feature type="region of interest" description="Disordered" evidence="1">
    <location>
        <begin position="50"/>
        <end position="69"/>
    </location>
</feature>
<comment type="caution">
    <text evidence="2">The sequence shown here is derived from an EMBL/GenBank/DDBJ whole genome shotgun (WGS) entry which is preliminary data.</text>
</comment>
<dbReference type="EMBL" id="JAHWXN010000001">
    <property type="protein sequence ID" value="MCK2035334.1"/>
    <property type="molecule type" value="Genomic_DNA"/>
</dbReference>